<dbReference type="Gene3D" id="3.40.33.10">
    <property type="entry name" value="CAP"/>
    <property type="match status" value="1"/>
</dbReference>
<keyword evidence="5" id="KW-1185">Reference proteome</keyword>
<comment type="caution">
    <text evidence="4">The sequence shown here is derived from an EMBL/GenBank/DDBJ whole genome shotgun (WGS) entry which is preliminary data.</text>
</comment>
<sequence length="284" mass="29835">MNGQDPEQRYDHPGPRARRAKRRGVAGPILAALAVLGLLAGGGWYVTRDAKDTRATGQDEPLTETTEVSSPPVIEDTPSPTPATTPSTTPSATPTRTPSRTPSATPTPKPSRSTTAPSRGATRTPKPDPSTPKPSHSSTPSTRPSTTKPAPPSTGAKEAQVLELTNAERQKAGCGPLRTNSALTRAADLHAADMVINHFFDHASQDGRSPFDRMKAAGFTGGAMAENIAVGYSSAAAVVKGWMNSEGHRRNILNCDYTMIGIGYDPGQVKSDWGPGSWVQDFGG</sequence>
<dbReference type="OrthoDB" id="68195at2"/>
<dbReference type="PANTHER" id="PTHR31157:SF1">
    <property type="entry name" value="SCP DOMAIN-CONTAINING PROTEIN"/>
    <property type="match status" value="1"/>
</dbReference>
<accession>A0A561BSL1</accession>
<evidence type="ECO:0000313" key="5">
    <source>
        <dbReference type="Proteomes" id="UP000318380"/>
    </source>
</evidence>
<feature type="compositionally biased region" description="Low complexity" evidence="1">
    <location>
        <begin position="82"/>
        <end position="119"/>
    </location>
</feature>
<feature type="domain" description="SCP" evidence="3">
    <location>
        <begin position="162"/>
        <end position="281"/>
    </location>
</feature>
<evidence type="ECO:0000313" key="4">
    <source>
        <dbReference type="EMBL" id="TWD81880.1"/>
    </source>
</evidence>
<name>A0A561BSL1_9ACTN</name>
<keyword evidence="2" id="KW-0812">Transmembrane</keyword>
<organism evidence="4 5">
    <name type="scientific">Kribbella amoyensis</name>
    <dbReference type="NCBI Taxonomy" id="996641"/>
    <lineage>
        <taxon>Bacteria</taxon>
        <taxon>Bacillati</taxon>
        <taxon>Actinomycetota</taxon>
        <taxon>Actinomycetes</taxon>
        <taxon>Propionibacteriales</taxon>
        <taxon>Kribbellaceae</taxon>
        <taxon>Kribbella</taxon>
    </lineage>
</organism>
<feature type="compositionally biased region" description="Low complexity" evidence="1">
    <location>
        <begin position="133"/>
        <end position="148"/>
    </location>
</feature>
<dbReference type="RefSeq" id="WP_145807091.1">
    <property type="nucleotide sequence ID" value="NZ_VIVK01000001.1"/>
</dbReference>
<feature type="region of interest" description="Disordered" evidence="1">
    <location>
        <begin position="1"/>
        <end position="24"/>
    </location>
</feature>
<evidence type="ECO:0000256" key="1">
    <source>
        <dbReference type="SAM" id="MobiDB-lite"/>
    </source>
</evidence>
<feature type="compositionally biased region" description="Basic residues" evidence="1">
    <location>
        <begin position="15"/>
        <end position="24"/>
    </location>
</feature>
<reference evidence="4 5" key="1">
    <citation type="submission" date="2019-06" db="EMBL/GenBank/DDBJ databases">
        <title>Sequencing the genomes of 1000 actinobacteria strains.</title>
        <authorList>
            <person name="Klenk H.-P."/>
        </authorList>
    </citation>
    <scope>NUCLEOTIDE SEQUENCE [LARGE SCALE GENOMIC DNA]</scope>
    <source>
        <strain evidence="4 5">DSM 24683</strain>
    </source>
</reference>
<protein>
    <submittedName>
        <fullName evidence="4">Uncharacterized protein YkwD</fullName>
    </submittedName>
</protein>
<dbReference type="PANTHER" id="PTHR31157">
    <property type="entry name" value="SCP DOMAIN-CONTAINING PROTEIN"/>
    <property type="match status" value="1"/>
</dbReference>
<dbReference type="Pfam" id="PF00188">
    <property type="entry name" value="CAP"/>
    <property type="match status" value="1"/>
</dbReference>
<dbReference type="EMBL" id="VIVK01000001">
    <property type="protein sequence ID" value="TWD81880.1"/>
    <property type="molecule type" value="Genomic_DNA"/>
</dbReference>
<keyword evidence="2" id="KW-0472">Membrane</keyword>
<dbReference type="InterPro" id="IPR014044">
    <property type="entry name" value="CAP_dom"/>
</dbReference>
<feature type="compositionally biased region" description="Basic and acidic residues" evidence="1">
    <location>
        <begin position="1"/>
        <end position="14"/>
    </location>
</feature>
<keyword evidence="2" id="KW-1133">Transmembrane helix</keyword>
<feature type="region of interest" description="Disordered" evidence="1">
    <location>
        <begin position="51"/>
        <end position="157"/>
    </location>
</feature>
<evidence type="ECO:0000256" key="2">
    <source>
        <dbReference type="SAM" id="Phobius"/>
    </source>
</evidence>
<dbReference type="SUPFAM" id="SSF55797">
    <property type="entry name" value="PR-1-like"/>
    <property type="match status" value="1"/>
</dbReference>
<dbReference type="CDD" id="cd05379">
    <property type="entry name" value="CAP_bacterial"/>
    <property type="match status" value="1"/>
</dbReference>
<dbReference type="Proteomes" id="UP000318380">
    <property type="component" value="Unassembled WGS sequence"/>
</dbReference>
<proteinExistence type="predicted"/>
<gene>
    <name evidence="4" type="ORF">FB561_3004</name>
</gene>
<dbReference type="AlphaFoldDB" id="A0A561BSL1"/>
<evidence type="ECO:0000259" key="3">
    <source>
        <dbReference type="Pfam" id="PF00188"/>
    </source>
</evidence>
<dbReference type="PRINTS" id="PR01217">
    <property type="entry name" value="PRICHEXTENSN"/>
</dbReference>
<dbReference type="InterPro" id="IPR035940">
    <property type="entry name" value="CAP_sf"/>
</dbReference>
<feature type="transmembrane region" description="Helical" evidence="2">
    <location>
        <begin position="25"/>
        <end position="46"/>
    </location>
</feature>